<evidence type="ECO:0000313" key="2">
    <source>
        <dbReference type="EMBL" id="DAF94051.1"/>
    </source>
</evidence>
<dbReference type="EMBL" id="BK016090">
    <property type="protein sequence ID" value="DAF94051.1"/>
    <property type="molecule type" value="Genomic_DNA"/>
</dbReference>
<dbReference type="EMBL" id="BK016090">
    <property type="protein sequence ID" value="DAF94244.1"/>
    <property type="molecule type" value="Genomic_DNA"/>
</dbReference>
<proteinExistence type="predicted"/>
<feature type="compositionally biased region" description="Acidic residues" evidence="1">
    <location>
        <begin position="96"/>
        <end position="106"/>
    </location>
</feature>
<protein>
    <submittedName>
        <fullName evidence="2">Uncharacterized protein</fullName>
    </submittedName>
</protein>
<organism evidence="2">
    <name type="scientific">Myoviridae sp. ctu2j3</name>
    <dbReference type="NCBI Taxonomy" id="2825197"/>
    <lineage>
        <taxon>Viruses</taxon>
        <taxon>Duplodnaviria</taxon>
        <taxon>Heunggongvirae</taxon>
        <taxon>Uroviricota</taxon>
        <taxon>Caudoviricetes</taxon>
    </lineage>
</organism>
<name>A0A8S5UHZ7_9CAUD</name>
<accession>A0A8S5UHZ7</accession>
<reference evidence="2" key="1">
    <citation type="journal article" date="2021" name="Proc. Natl. Acad. Sci. U.S.A.">
        <title>A Catalog of Tens of Thousands of Viruses from Human Metagenomes Reveals Hidden Associations with Chronic Diseases.</title>
        <authorList>
            <person name="Tisza M.J."/>
            <person name="Buck C.B."/>
        </authorList>
    </citation>
    <scope>NUCLEOTIDE SEQUENCE</scope>
    <source>
        <strain evidence="2">Ctu2j3</strain>
    </source>
</reference>
<sequence>MKLVHEFKEGSWGGSLHRITAVFEEGTRIEGDWSSYDAPAFITDHDLGEEGGLSSGYIAHTAYFMGMVPTMVRYHPVDYEEGGTFIEDGSGKDVEYAEDYPDAEPE</sequence>
<evidence type="ECO:0000256" key="1">
    <source>
        <dbReference type="SAM" id="MobiDB-lite"/>
    </source>
</evidence>
<feature type="region of interest" description="Disordered" evidence="1">
    <location>
        <begin position="84"/>
        <end position="106"/>
    </location>
</feature>